<protein>
    <recommendedName>
        <fullName evidence="5">Citrate synthase</fullName>
    </recommendedName>
</protein>
<dbReference type="InterPro" id="IPR002020">
    <property type="entry name" value="Citrate_synthase"/>
</dbReference>
<dbReference type="NCBIfam" id="NF010635">
    <property type="entry name" value="PRK14032.1"/>
    <property type="match status" value="1"/>
</dbReference>
<dbReference type="InterPro" id="IPR016142">
    <property type="entry name" value="Citrate_synth-like_lrg_a-sub"/>
</dbReference>
<organism evidence="7 8">
    <name type="scientific">Ruminococcus flavefaciens</name>
    <dbReference type="NCBI Taxonomy" id="1265"/>
    <lineage>
        <taxon>Bacteria</taxon>
        <taxon>Bacillati</taxon>
        <taxon>Bacillota</taxon>
        <taxon>Clostridia</taxon>
        <taxon>Eubacteriales</taxon>
        <taxon>Oscillospiraceae</taxon>
        <taxon>Ruminococcus</taxon>
    </lineage>
</organism>
<evidence type="ECO:0000256" key="6">
    <source>
        <dbReference type="PIRSR" id="PIRSR001369-1"/>
    </source>
</evidence>
<feature type="active site" evidence="6">
    <location>
        <position position="330"/>
    </location>
</feature>
<dbReference type="GO" id="GO:0036440">
    <property type="term" value="F:citrate synthase activity"/>
    <property type="evidence" value="ECO:0007669"/>
    <property type="project" value="UniProtKB-EC"/>
</dbReference>
<dbReference type="InterPro" id="IPR036969">
    <property type="entry name" value="Citrate_synthase_sf"/>
</dbReference>
<dbReference type="GO" id="GO:0005975">
    <property type="term" value="P:carbohydrate metabolic process"/>
    <property type="evidence" value="ECO:0007669"/>
    <property type="project" value="TreeGrafter"/>
</dbReference>
<dbReference type="InterPro" id="IPR016143">
    <property type="entry name" value="Citrate_synth-like_sm_a-sub"/>
</dbReference>
<keyword evidence="3 5" id="KW-0808">Transferase</keyword>
<dbReference type="GO" id="GO:0005829">
    <property type="term" value="C:cytosol"/>
    <property type="evidence" value="ECO:0007669"/>
    <property type="project" value="TreeGrafter"/>
</dbReference>
<dbReference type="InterPro" id="IPR024176">
    <property type="entry name" value="Citrate_synthase_bac-typ"/>
</dbReference>
<evidence type="ECO:0000256" key="3">
    <source>
        <dbReference type="ARBA" id="ARBA00022679"/>
    </source>
</evidence>
<dbReference type="PRINTS" id="PR00143">
    <property type="entry name" value="CITRTSNTHASE"/>
</dbReference>
<evidence type="ECO:0000256" key="4">
    <source>
        <dbReference type="ARBA" id="ARBA00049288"/>
    </source>
</evidence>
<dbReference type="AlphaFoldDB" id="A0A315Y3L9"/>
<evidence type="ECO:0000313" key="7">
    <source>
        <dbReference type="EMBL" id="PWJ13449.1"/>
    </source>
</evidence>
<comment type="caution">
    <text evidence="7">The sequence shown here is derived from an EMBL/GenBank/DDBJ whole genome shotgun (WGS) entry which is preliminary data.</text>
</comment>
<comment type="pathway">
    <text evidence="1">Carbohydrate metabolism; tricarboxylic acid cycle.</text>
</comment>
<dbReference type="STRING" id="1265.SAMN02910280_1594"/>
<dbReference type="Gene3D" id="1.10.580.10">
    <property type="entry name" value="Citrate Synthase, domain 1"/>
    <property type="match status" value="1"/>
</dbReference>
<evidence type="ECO:0000256" key="1">
    <source>
        <dbReference type="ARBA" id="ARBA00005163"/>
    </source>
</evidence>
<accession>A0A315Y3L9</accession>
<sequence>MMPSYISGANITDLCGRLADNTVIEPSLYEKYHVKRGLRNSDGTGVMAGITNICNVHGYVMNEGEREPIPGQLIYRGYNINDLVENVEADDRYGYEETAFLLLFGHLPNVKELKTFSSYISVKRDLPNGFVEDMILKAPSKNIMNKLARSVLALYSYDDECENKGLENEMRTAVSLIAKMPVIMANAYQVKRRVFDNQSMIMHPINYEENTAQCILSLLRPDRQYTKDEAQMLDRLLMLQAEHGGGNNSTFTCRVLTSSGTDPYSAYSSAICSLKGPRHGGANLQVIHMLDNFKENIKNWEDEGEVADYMRKTLRKETNDHSGLIYGMGHAVYTVSDPRAVILKKKAFELAKGREIEAEFRLLETIERLTPEIFKEMKGSTKAMCANVDMYSGLVYRMLGIPDELFTPLFAVARMAGWAAHRMEEILTGGRIIRPAYKAIAKEKEYIKLSERE</sequence>
<comment type="similarity">
    <text evidence="2 5">Belongs to the citrate synthase family.</text>
</comment>
<dbReference type="PIRSF" id="PIRSF001369">
    <property type="entry name" value="Citrate_synth"/>
    <property type="match status" value="1"/>
</dbReference>
<dbReference type="RefSeq" id="WP_173328660.1">
    <property type="nucleotide sequence ID" value="NZ_CACVSX010000002.1"/>
</dbReference>
<dbReference type="GO" id="GO:0006099">
    <property type="term" value="P:tricarboxylic acid cycle"/>
    <property type="evidence" value="ECO:0007669"/>
    <property type="project" value="UniProtKB-UniPathway"/>
</dbReference>
<comment type="catalytic activity">
    <reaction evidence="4">
        <text>oxaloacetate + acetyl-CoA + H2O = citrate + CoA + H(+)</text>
        <dbReference type="Rhea" id="RHEA:16845"/>
        <dbReference type="ChEBI" id="CHEBI:15377"/>
        <dbReference type="ChEBI" id="CHEBI:15378"/>
        <dbReference type="ChEBI" id="CHEBI:16452"/>
        <dbReference type="ChEBI" id="CHEBI:16947"/>
        <dbReference type="ChEBI" id="CHEBI:57287"/>
        <dbReference type="ChEBI" id="CHEBI:57288"/>
        <dbReference type="EC" id="2.3.3.16"/>
    </reaction>
</comment>
<dbReference type="Gene3D" id="1.10.230.10">
    <property type="entry name" value="Cytochrome P450-Terp, domain 2"/>
    <property type="match status" value="1"/>
</dbReference>
<dbReference type="Pfam" id="PF00285">
    <property type="entry name" value="Citrate_synt"/>
    <property type="match status" value="1"/>
</dbReference>
<dbReference type="CDD" id="cd06113">
    <property type="entry name" value="citrate_synt_like_1_2"/>
    <property type="match status" value="1"/>
</dbReference>
<dbReference type="SUPFAM" id="SSF48256">
    <property type="entry name" value="Citrate synthase"/>
    <property type="match status" value="1"/>
</dbReference>
<feature type="active site" evidence="6">
    <location>
        <position position="389"/>
    </location>
</feature>
<proteinExistence type="inferred from homology"/>
<dbReference type="EMBL" id="QGDI01000004">
    <property type="protein sequence ID" value="PWJ13449.1"/>
    <property type="molecule type" value="Genomic_DNA"/>
</dbReference>
<name>A0A315Y3L9_RUMFL</name>
<evidence type="ECO:0000256" key="5">
    <source>
        <dbReference type="PIRNR" id="PIRNR001369"/>
    </source>
</evidence>
<reference evidence="7 8" key="1">
    <citation type="submission" date="2018-05" db="EMBL/GenBank/DDBJ databases">
        <title>The Hungate 1000. A catalogue of reference genomes from the rumen microbiome.</title>
        <authorList>
            <person name="Kelly W."/>
        </authorList>
    </citation>
    <scope>NUCLEOTIDE SEQUENCE [LARGE SCALE GENOMIC DNA]</scope>
    <source>
        <strain evidence="7 8">SAb67</strain>
    </source>
</reference>
<gene>
    <name evidence="7" type="ORF">IE37_01253</name>
</gene>
<dbReference type="PANTHER" id="PTHR11739">
    <property type="entry name" value="CITRATE SYNTHASE"/>
    <property type="match status" value="1"/>
</dbReference>
<dbReference type="PANTHER" id="PTHR11739:SF4">
    <property type="entry name" value="CITRATE SYNTHASE, PEROXISOMAL"/>
    <property type="match status" value="1"/>
</dbReference>
<evidence type="ECO:0000256" key="2">
    <source>
        <dbReference type="ARBA" id="ARBA00010566"/>
    </source>
</evidence>
<dbReference type="UniPathway" id="UPA00223"/>
<dbReference type="Proteomes" id="UP000245720">
    <property type="component" value="Unassembled WGS sequence"/>
</dbReference>
<evidence type="ECO:0000313" key="8">
    <source>
        <dbReference type="Proteomes" id="UP000245720"/>
    </source>
</evidence>